<evidence type="ECO:0000259" key="1">
    <source>
        <dbReference type="Pfam" id="PF19573"/>
    </source>
</evidence>
<dbReference type="EMBL" id="CP022386">
    <property type="protein sequence ID" value="ATA86559.1"/>
    <property type="molecule type" value="Genomic_DNA"/>
</dbReference>
<name>A0A250FN30_9FLAO</name>
<evidence type="ECO:0000313" key="2">
    <source>
        <dbReference type="EMBL" id="ATA86559.1"/>
    </source>
</evidence>
<dbReference type="OrthoDB" id="654178at2"/>
<sequence length="237" mass="27759">MHKYFLWLILTCCAITKGWGQYNEIGVFFGGVNPIADIGSTYYVFPTKPAIGLLYKRNIRKQLSLRADIKWFDLWDSDRRATTDARRNRDFAFQNRMVEMGAGVEYDFLHFDTHEPFKLLFTPYVHTGFYYFKMDRLYFDDITTPSQHAKYQTYPERDESWAIPFTLGVKTRLWGSRFLVGAEVSMRYTFTNNLDGSKSGKGVHFGNLNTNDWYMVSGLYLTYTFGAKKCNCFEFAK</sequence>
<dbReference type="Pfam" id="PF19573">
    <property type="entry name" value="DUF6089"/>
    <property type="match status" value="1"/>
</dbReference>
<organism evidence="2 3">
    <name type="scientific">Capnocytophaga gingivalis</name>
    <dbReference type="NCBI Taxonomy" id="1017"/>
    <lineage>
        <taxon>Bacteria</taxon>
        <taxon>Pseudomonadati</taxon>
        <taxon>Bacteroidota</taxon>
        <taxon>Flavobacteriia</taxon>
        <taxon>Flavobacteriales</taxon>
        <taxon>Flavobacteriaceae</taxon>
        <taxon>Capnocytophaga</taxon>
    </lineage>
</organism>
<evidence type="ECO:0000313" key="3">
    <source>
        <dbReference type="Proteomes" id="UP000217250"/>
    </source>
</evidence>
<gene>
    <name evidence="2" type="ORF">CGC50_04900</name>
</gene>
<dbReference type="InterPro" id="IPR045743">
    <property type="entry name" value="DUF6089"/>
</dbReference>
<reference evidence="3" key="1">
    <citation type="submission" date="2017-06" db="EMBL/GenBank/DDBJ databases">
        <title>Capnocytophaga spp. assemblies.</title>
        <authorList>
            <person name="Gulvik C.A."/>
        </authorList>
    </citation>
    <scope>NUCLEOTIDE SEQUENCE [LARGE SCALE GENOMIC DNA]</scope>
    <source>
        <strain evidence="3">H1496</strain>
    </source>
</reference>
<dbReference type="Proteomes" id="UP000217250">
    <property type="component" value="Chromosome"/>
</dbReference>
<dbReference type="RefSeq" id="WP_002669354.1">
    <property type="nucleotide sequence ID" value="NZ_CAUSVQ010000004.1"/>
</dbReference>
<dbReference type="GeneID" id="84807901"/>
<protein>
    <recommendedName>
        <fullName evidence="1">DUF6089 domain-containing protein</fullName>
    </recommendedName>
</protein>
<dbReference type="KEGG" id="cgh:CGC50_04900"/>
<dbReference type="AlphaFoldDB" id="A0A250FN30"/>
<feature type="domain" description="DUF6089" evidence="1">
    <location>
        <begin position="5"/>
        <end position="233"/>
    </location>
</feature>
<accession>A0A250FN30</accession>
<proteinExistence type="predicted"/>
<dbReference type="OMA" id="RYTFTDN"/>